<dbReference type="AlphaFoldDB" id="A0A1M7R6K7"/>
<dbReference type="InterPro" id="IPR046358">
    <property type="entry name" value="Flagellin_C"/>
</dbReference>
<dbReference type="InterPro" id="IPR001029">
    <property type="entry name" value="Flagellin_N"/>
</dbReference>
<evidence type="ECO:0000259" key="5">
    <source>
        <dbReference type="Pfam" id="PF00700"/>
    </source>
</evidence>
<keyword evidence="2 3" id="KW-0975">Bacterial flagellum</keyword>
<name>A0A1M7R6K7_9ACTN</name>
<keyword evidence="6" id="KW-0282">Flagellum</keyword>
<dbReference type="InterPro" id="IPR001492">
    <property type="entry name" value="Flagellin"/>
</dbReference>
<evidence type="ECO:0000313" key="6">
    <source>
        <dbReference type="EMBL" id="SHN41975.1"/>
    </source>
</evidence>
<dbReference type="GO" id="GO:0005576">
    <property type="term" value="C:extracellular region"/>
    <property type="evidence" value="ECO:0007669"/>
    <property type="project" value="UniProtKB-SubCell"/>
</dbReference>
<dbReference type="SUPFAM" id="SSF64518">
    <property type="entry name" value="Phase 1 flagellin"/>
    <property type="match status" value="1"/>
</dbReference>
<proteinExistence type="inferred from homology"/>
<keyword evidence="3" id="KW-0964">Secreted</keyword>
<protein>
    <recommendedName>
        <fullName evidence="3">Flagellin</fullName>
    </recommendedName>
</protein>
<evidence type="ECO:0000256" key="3">
    <source>
        <dbReference type="RuleBase" id="RU362073"/>
    </source>
</evidence>
<gene>
    <name evidence="6" type="ORF">SAMN05443668_10838</name>
</gene>
<comment type="function">
    <text evidence="3">Flagellin is the subunit protein which polymerizes to form the filaments of bacterial flagella.</text>
</comment>
<evidence type="ECO:0000259" key="4">
    <source>
        <dbReference type="Pfam" id="PF00669"/>
    </source>
</evidence>
<feature type="domain" description="Flagellin N-terminal" evidence="4">
    <location>
        <begin position="9"/>
        <end position="131"/>
    </location>
</feature>
<comment type="similarity">
    <text evidence="1 3">Belongs to the bacterial flagellin family.</text>
</comment>
<dbReference type="STRING" id="134849.SAMN05443668_10838"/>
<comment type="subcellular location">
    <subcellularLocation>
        <location evidence="3">Secreted</location>
    </subcellularLocation>
    <subcellularLocation>
        <location evidence="3">Bacterial flagellum</location>
    </subcellularLocation>
</comment>
<dbReference type="Proteomes" id="UP000184440">
    <property type="component" value="Unassembled WGS sequence"/>
</dbReference>
<keyword evidence="6" id="KW-0966">Cell projection</keyword>
<dbReference type="RefSeq" id="WP_143175393.1">
    <property type="nucleotide sequence ID" value="NZ_FRCS01000008.1"/>
</dbReference>
<feature type="domain" description="Flagellin C-terminal" evidence="5">
    <location>
        <begin position="219"/>
        <end position="301"/>
    </location>
</feature>
<organism evidence="6 7">
    <name type="scientific">Cryptosporangium aurantiacum</name>
    <dbReference type="NCBI Taxonomy" id="134849"/>
    <lineage>
        <taxon>Bacteria</taxon>
        <taxon>Bacillati</taxon>
        <taxon>Actinomycetota</taxon>
        <taxon>Actinomycetes</taxon>
        <taxon>Cryptosporangiales</taxon>
        <taxon>Cryptosporangiaceae</taxon>
        <taxon>Cryptosporangium</taxon>
    </lineage>
</organism>
<dbReference type="EMBL" id="FRCS01000008">
    <property type="protein sequence ID" value="SHN41975.1"/>
    <property type="molecule type" value="Genomic_DNA"/>
</dbReference>
<accession>A0A1M7R6K7</accession>
<dbReference type="OrthoDB" id="9758307at2"/>
<dbReference type="PANTHER" id="PTHR42792">
    <property type="entry name" value="FLAGELLIN"/>
    <property type="match status" value="1"/>
</dbReference>
<dbReference type="Pfam" id="PF00700">
    <property type="entry name" value="Flagellin_C"/>
    <property type="match status" value="1"/>
</dbReference>
<dbReference type="GO" id="GO:0009288">
    <property type="term" value="C:bacterial-type flagellum"/>
    <property type="evidence" value="ECO:0007669"/>
    <property type="project" value="UniProtKB-SubCell"/>
</dbReference>
<evidence type="ECO:0000256" key="2">
    <source>
        <dbReference type="ARBA" id="ARBA00023143"/>
    </source>
</evidence>
<sequence>MVIRVTERSLSQNAMRGLQANQYRLSRTEEQLTSGKLISKPSDSPTGTMTAMLLRSDMRTQTQYARNAADGVNWLNTIDSTLGGIHDGAQRVRDLTLQGVSAGTGGSDTARAAIAAEVDQIRDAMIGLANTRYIDRPVFGGTTESPSAYGGEDPDNPGVVTFLGDTGAVTRTVAEGTKLRVDADGPTVFGTGDDQIFKVLYDISKNLKENPDQLSADLKRLDTAMSSIRTAQASVGARSNRIETMQQTANDRQLELQSQLTEVEDIDLPKTITDMTLQQTAYQAALGATAKVIQPSLMDFLR</sequence>
<dbReference type="PANTHER" id="PTHR42792:SF1">
    <property type="entry name" value="FLAGELLAR HOOK-ASSOCIATED PROTEIN 3"/>
    <property type="match status" value="1"/>
</dbReference>
<keyword evidence="7" id="KW-1185">Reference proteome</keyword>
<reference evidence="6 7" key="1">
    <citation type="submission" date="2016-11" db="EMBL/GenBank/DDBJ databases">
        <authorList>
            <person name="Jaros S."/>
            <person name="Januszkiewicz K."/>
            <person name="Wedrychowicz H."/>
        </authorList>
    </citation>
    <scope>NUCLEOTIDE SEQUENCE [LARGE SCALE GENOMIC DNA]</scope>
    <source>
        <strain evidence="6 7">DSM 46144</strain>
    </source>
</reference>
<dbReference type="Pfam" id="PF00669">
    <property type="entry name" value="Flagellin_N"/>
    <property type="match status" value="1"/>
</dbReference>
<dbReference type="Gene3D" id="1.20.1330.10">
    <property type="entry name" value="f41 fragment of flagellin, N-terminal domain"/>
    <property type="match status" value="1"/>
</dbReference>
<keyword evidence="6" id="KW-0969">Cilium</keyword>
<evidence type="ECO:0000256" key="1">
    <source>
        <dbReference type="ARBA" id="ARBA00005709"/>
    </source>
</evidence>
<dbReference type="GO" id="GO:0005198">
    <property type="term" value="F:structural molecule activity"/>
    <property type="evidence" value="ECO:0007669"/>
    <property type="project" value="UniProtKB-UniRule"/>
</dbReference>
<evidence type="ECO:0000313" key="7">
    <source>
        <dbReference type="Proteomes" id="UP000184440"/>
    </source>
</evidence>